<evidence type="ECO:0000313" key="2">
    <source>
        <dbReference type="EMBL" id="VAW45394.1"/>
    </source>
</evidence>
<dbReference type="SUPFAM" id="SSF160719">
    <property type="entry name" value="gpW/gp25-like"/>
    <property type="match status" value="1"/>
</dbReference>
<dbReference type="PANTHER" id="PTHR38595:SF1">
    <property type="entry name" value="TYPE VI SECRETION SYSTEM COMPONENT TSSE1"/>
    <property type="match status" value="1"/>
</dbReference>
<dbReference type="PANTHER" id="PTHR38595">
    <property type="entry name" value="CYTOPLASMIC PROTEIN-RELATED"/>
    <property type="match status" value="1"/>
</dbReference>
<proteinExistence type="predicted"/>
<dbReference type="EMBL" id="UOFC01000056">
    <property type="protein sequence ID" value="VAW45394.1"/>
    <property type="molecule type" value="Genomic_DNA"/>
</dbReference>
<gene>
    <name evidence="2" type="ORF">MNBD_GAMMA03-1715</name>
</gene>
<protein>
    <submittedName>
        <fullName evidence="2">Uncharacterized protein ImpF</fullName>
    </submittedName>
</protein>
<dbReference type="InterPro" id="IPR007048">
    <property type="entry name" value="IraD/Gp25-like"/>
</dbReference>
<accession>A0A3B0WP08</accession>
<dbReference type="InterPro" id="IPR017737">
    <property type="entry name" value="TssE1-like"/>
</dbReference>
<organism evidence="2">
    <name type="scientific">hydrothermal vent metagenome</name>
    <dbReference type="NCBI Taxonomy" id="652676"/>
    <lineage>
        <taxon>unclassified sequences</taxon>
        <taxon>metagenomes</taxon>
        <taxon>ecological metagenomes</taxon>
    </lineage>
</organism>
<dbReference type="Gene3D" id="3.10.450.40">
    <property type="match status" value="1"/>
</dbReference>
<dbReference type="NCBIfam" id="TIGR03357">
    <property type="entry name" value="VI_zyme"/>
    <property type="match status" value="1"/>
</dbReference>
<dbReference type="Pfam" id="PF04965">
    <property type="entry name" value="GPW_gp25"/>
    <property type="match status" value="1"/>
</dbReference>
<dbReference type="InterPro" id="IPR053176">
    <property type="entry name" value="T6SS_TssE1-like"/>
</dbReference>
<evidence type="ECO:0000259" key="1">
    <source>
        <dbReference type="Pfam" id="PF04965"/>
    </source>
</evidence>
<feature type="domain" description="IraD/Gp25-like" evidence="1">
    <location>
        <begin position="39"/>
        <end position="139"/>
    </location>
</feature>
<name>A0A3B0WP08_9ZZZZ</name>
<reference evidence="2" key="1">
    <citation type="submission" date="2018-06" db="EMBL/GenBank/DDBJ databases">
        <authorList>
            <person name="Zhirakovskaya E."/>
        </authorList>
    </citation>
    <scope>NUCLEOTIDE SEQUENCE</scope>
</reference>
<sequence length="165" mass="19455">MVRVRTDQPILPSLLDRLIDDDPDKISEVIKPFGILLKEIRKNIRRDLENLLNTRIFHQFSIDDHSELDKSIINYGLPDFSRLQFDSEEHRQNFKWLIQSTITKYEPRFQNVQVDLNPIGENYERTLYLKISAVLMIDPDPVPIIFDSRVRTADRAVSLRELQHG</sequence>
<dbReference type="AlphaFoldDB" id="A0A3B0WP08"/>